<sequence length="80" mass="8700">MKKVIPAMQKGQWSHVGAIASRSLEAVQKVATTLGISKAYGSYDELLADPEIEAIYNPLPNDQHVAMTLANMCCARSRLP</sequence>
<comment type="caution">
    <text evidence="4">The sequence shown here is derived from an EMBL/GenBank/DDBJ whole genome shotgun (WGS) entry which is preliminary data.</text>
</comment>
<keyword evidence="2" id="KW-0560">Oxidoreductase</keyword>
<organism evidence="4">
    <name type="scientific">mine drainage metagenome</name>
    <dbReference type="NCBI Taxonomy" id="410659"/>
    <lineage>
        <taxon>unclassified sequences</taxon>
        <taxon>metagenomes</taxon>
        <taxon>ecological metagenomes</taxon>
    </lineage>
</organism>
<dbReference type="PANTHER" id="PTHR22604">
    <property type="entry name" value="OXIDOREDUCTASES"/>
    <property type="match status" value="1"/>
</dbReference>
<feature type="domain" description="Gfo/Idh/MocA-like oxidoreductase N-terminal" evidence="3">
    <location>
        <begin position="5"/>
        <end position="70"/>
    </location>
</feature>
<evidence type="ECO:0000313" key="4">
    <source>
        <dbReference type="EMBL" id="OIQ72800.1"/>
    </source>
</evidence>
<dbReference type="PANTHER" id="PTHR22604:SF105">
    <property type="entry name" value="TRANS-1,2-DIHYDROBENZENE-1,2-DIOL DEHYDROGENASE"/>
    <property type="match status" value="1"/>
</dbReference>
<dbReference type="InterPro" id="IPR036291">
    <property type="entry name" value="NAD(P)-bd_dom_sf"/>
</dbReference>
<evidence type="ECO:0000259" key="3">
    <source>
        <dbReference type="Pfam" id="PF01408"/>
    </source>
</evidence>
<dbReference type="Gene3D" id="3.40.50.720">
    <property type="entry name" value="NAD(P)-binding Rossmann-like Domain"/>
    <property type="match status" value="1"/>
</dbReference>
<gene>
    <name evidence="4" type="ORF">GALL_455700</name>
</gene>
<proteinExistence type="inferred from homology"/>
<dbReference type="EMBL" id="MLJW01003124">
    <property type="protein sequence ID" value="OIQ72800.1"/>
    <property type="molecule type" value="Genomic_DNA"/>
</dbReference>
<accession>A0A1J5PPR5</accession>
<dbReference type="InterPro" id="IPR000683">
    <property type="entry name" value="Gfo/Idh/MocA-like_OxRdtase_N"/>
</dbReference>
<dbReference type="AlphaFoldDB" id="A0A1J5PPR5"/>
<dbReference type="SUPFAM" id="SSF51735">
    <property type="entry name" value="NAD(P)-binding Rossmann-fold domains"/>
    <property type="match status" value="1"/>
</dbReference>
<evidence type="ECO:0000256" key="2">
    <source>
        <dbReference type="ARBA" id="ARBA00023002"/>
    </source>
</evidence>
<reference evidence="4" key="1">
    <citation type="submission" date="2016-10" db="EMBL/GenBank/DDBJ databases">
        <title>Sequence of Gallionella enrichment culture.</title>
        <authorList>
            <person name="Poehlein A."/>
            <person name="Muehling M."/>
            <person name="Daniel R."/>
        </authorList>
    </citation>
    <scope>NUCLEOTIDE SEQUENCE</scope>
</reference>
<dbReference type="InterPro" id="IPR050984">
    <property type="entry name" value="Gfo/Idh/MocA_domain"/>
</dbReference>
<comment type="similarity">
    <text evidence="1">Belongs to the Gfo/Idh/MocA family.</text>
</comment>
<dbReference type="Pfam" id="PF01408">
    <property type="entry name" value="GFO_IDH_MocA"/>
    <property type="match status" value="1"/>
</dbReference>
<dbReference type="GO" id="GO:0000166">
    <property type="term" value="F:nucleotide binding"/>
    <property type="evidence" value="ECO:0007669"/>
    <property type="project" value="InterPro"/>
</dbReference>
<name>A0A1J5PPR5_9ZZZZ</name>
<protein>
    <submittedName>
        <fullName evidence="4">Oxidoreductase family, NAD-binding Rossmann fold</fullName>
    </submittedName>
</protein>
<dbReference type="GO" id="GO:0016491">
    <property type="term" value="F:oxidoreductase activity"/>
    <property type="evidence" value="ECO:0007669"/>
    <property type="project" value="UniProtKB-KW"/>
</dbReference>
<evidence type="ECO:0000256" key="1">
    <source>
        <dbReference type="ARBA" id="ARBA00010928"/>
    </source>
</evidence>